<evidence type="ECO:0000259" key="3">
    <source>
        <dbReference type="Pfam" id="PF12455"/>
    </source>
</evidence>
<evidence type="ECO:0000313" key="5">
    <source>
        <dbReference type="Proteomes" id="UP000193411"/>
    </source>
</evidence>
<protein>
    <submittedName>
        <fullName evidence="4">Dynein associated protein-domain-containing protein</fullName>
    </submittedName>
</protein>
<proteinExistence type="predicted"/>
<feature type="region of interest" description="Disordered" evidence="2">
    <location>
        <begin position="1069"/>
        <end position="1105"/>
    </location>
</feature>
<comment type="caution">
    <text evidence="4">The sequence shown here is derived from an EMBL/GenBank/DDBJ whole genome shotgun (WGS) entry which is preliminary data.</text>
</comment>
<dbReference type="Pfam" id="PF12455">
    <property type="entry name" value="Dynactin"/>
    <property type="match status" value="1"/>
</dbReference>
<keyword evidence="1" id="KW-0175">Coiled coil</keyword>
<evidence type="ECO:0000313" key="4">
    <source>
        <dbReference type="EMBL" id="ORZ37429.1"/>
    </source>
</evidence>
<name>A0A1Y2HSB1_9FUNG</name>
<feature type="region of interest" description="Disordered" evidence="2">
    <location>
        <begin position="16"/>
        <end position="61"/>
    </location>
</feature>
<sequence>MAATGSKRVSLIAASQAAALASNRPPSRPTTPSSPSTLDRTLSTSSEFITGNGRTSPPAISEESAAALRNLVARGSGAADGTAKPASRRSSTMVATGGGTTPPSVPRSLSGSAENLPGSRGSVTPPSLPSSRRSSTMAPAASRPSAGLAPSTVTQLPNSQPVPTSVSMRPNEMPMPQPQSQAQQRPVPMPVQPIDVDDSMVVDDDDDHAGNDTDGSELARTANRKPSPMAGSPPLSAHSTLASPADAFPVDDEQGATRPPADISPATVLHHQASLASIRHQQQQQQQPTAAAVVTPVSPPVAAPLISAKDLDLLRVKVKHLESQRAQDLATIRALEATAASAKDALAGHEALQAKLKDEAKLAERDDEFEILTMEKLILEEKLEVVEVQMEEMKVEIEVMKEEQALGWGTGMAGAADRFADTGAGGADSDAPDLAAECRELRGQVARYKHALGVLKDEYDALETQVANEVTLKQMEAASGAEARAHLADLRARVAEVEANNAHLVEQLEDVREAPQMVEQLAGKISEMEDDMEETRKYVAELEALKEVADEMEQAHNEYERDLLANLQQRDAFIQGLELSLAKVENVMADYERTIALFREKVASMTRENEELRAVAHGAQGTAGSRALARGSANGIGDASIMSAGSSSGAGSGGEQQEVLALHHKLQTHAMKVQAKTIDLELKQLEAMQAGQHLSLVQAYLPQAFFATEQEPIAALLLVRRLMFKADMLLRHGGHTRPAPHHDGGASSSSSHVDELEAEVARMDLLHELGWMRRTAAALAAYMETCPADPELVSAEKRLDSAVAQVKTDGALRAQTVAPELARLNRHGVQAGAKSQVYRLAQLVQVYGAEDAAARAALAVQLVARAQLPGGPLDGVAEGMTMNLGNVKASARKLARTLEEAKGGLVADGQTVAEVLGSMQTVAKYFGDMAETLVVGDVMVVLEDLALRHFDRTESRPFMLVSDAVKRAAMDVAVLYETTSAQATAEPLDSSTANDPAPWLVLDPAAQQVLRSKDEEVRELTVRCQLLESRSFTSNAQSELTDLNQFVDHLRAEALELETRNRDLERKLNEAKLNTPSGGSVGGGGASGPVTPRMGSLSGSAVASTMASPARSRAVGGNGAGGASGSASSSSPELLVAAITHLRAENARLKAAKLMQQLDACPLPPLPLVSLHDLTIAPSAESSDDILDSLRLEARSLLRQARQLASSPRVVRVPDPAARRTQGWMPMEKRPGMQLQRDRIEARMLARKAIQLQASLAASTPGGMSMSAAGRQAFGARGPVRSSHSRRLSGSSVMSFMTNLTGVDKTPKVAMLRVPKVKGIGLVAETEAASVVNCYVNTPAELEQLHNVFVS</sequence>
<dbReference type="PANTHER" id="PTHR23159:SF60">
    <property type="entry name" value="SPINDLE ASSEMBLY ABNORMAL PROTEIN 4"/>
    <property type="match status" value="1"/>
</dbReference>
<feature type="region of interest" description="Disordered" evidence="2">
    <location>
        <begin position="76"/>
        <end position="263"/>
    </location>
</feature>
<dbReference type="STRING" id="765915.A0A1Y2HSB1"/>
<evidence type="ECO:0000256" key="2">
    <source>
        <dbReference type="SAM" id="MobiDB-lite"/>
    </source>
</evidence>
<feature type="region of interest" description="Disordered" evidence="2">
    <location>
        <begin position="1111"/>
        <end position="1130"/>
    </location>
</feature>
<dbReference type="PANTHER" id="PTHR23159">
    <property type="entry name" value="CENTROSOMAL PROTEIN 2"/>
    <property type="match status" value="1"/>
</dbReference>
<dbReference type="OrthoDB" id="2130750at2759"/>
<feature type="coiled-coil region" evidence="1">
    <location>
        <begin position="332"/>
        <end position="403"/>
    </location>
</feature>
<accession>A0A1Y2HSB1</accession>
<feature type="compositionally biased region" description="Polar residues" evidence="2">
    <location>
        <begin position="151"/>
        <end position="168"/>
    </location>
</feature>
<feature type="coiled-coil region" evidence="1">
    <location>
        <begin position="445"/>
        <end position="615"/>
    </location>
</feature>
<dbReference type="EMBL" id="MCFL01000012">
    <property type="protein sequence ID" value="ORZ37429.1"/>
    <property type="molecule type" value="Genomic_DNA"/>
</dbReference>
<feature type="compositionally biased region" description="Low complexity" evidence="2">
    <location>
        <begin position="16"/>
        <end position="46"/>
    </location>
</feature>
<keyword evidence="5" id="KW-1185">Reference proteome</keyword>
<feature type="domain" description="Dynein associated protein" evidence="3">
    <location>
        <begin position="656"/>
        <end position="823"/>
    </location>
</feature>
<organism evidence="4 5">
    <name type="scientific">Catenaria anguillulae PL171</name>
    <dbReference type="NCBI Taxonomy" id="765915"/>
    <lineage>
        <taxon>Eukaryota</taxon>
        <taxon>Fungi</taxon>
        <taxon>Fungi incertae sedis</taxon>
        <taxon>Blastocladiomycota</taxon>
        <taxon>Blastocladiomycetes</taxon>
        <taxon>Blastocladiales</taxon>
        <taxon>Catenariaceae</taxon>
        <taxon>Catenaria</taxon>
    </lineage>
</organism>
<dbReference type="InterPro" id="IPR022157">
    <property type="entry name" value="Dynactin"/>
</dbReference>
<feature type="compositionally biased region" description="Acidic residues" evidence="2">
    <location>
        <begin position="195"/>
        <end position="207"/>
    </location>
</feature>
<gene>
    <name evidence="4" type="ORF">BCR44DRAFT_1430216</name>
</gene>
<reference evidence="4 5" key="1">
    <citation type="submission" date="2016-07" db="EMBL/GenBank/DDBJ databases">
        <title>Pervasive Adenine N6-methylation of Active Genes in Fungi.</title>
        <authorList>
            <consortium name="DOE Joint Genome Institute"/>
            <person name="Mondo S.J."/>
            <person name="Dannebaum R.O."/>
            <person name="Kuo R.C."/>
            <person name="Labutti K."/>
            <person name="Haridas S."/>
            <person name="Kuo A."/>
            <person name="Salamov A."/>
            <person name="Ahrendt S.R."/>
            <person name="Lipzen A."/>
            <person name="Sullivan W."/>
            <person name="Andreopoulos W.B."/>
            <person name="Clum A."/>
            <person name="Lindquist E."/>
            <person name="Daum C."/>
            <person name="Ramamoorthy G.K."/>
            <person name="Gryganskyi A."/>
            <person name="Culley D."/>
            <person name="Magnuson J.K."/>
            <person name="James T.Y."/>
            <person name="O'Malley M.A."/>
            <person name="Stajich J.E."/>
            <person name="Spatafora J.W."/>
            <person name="Visel A."/>
            <person name="Grigoriev I.V."/>
        </authorList>
    </citation>
    <scope>NUCLEOTIDE SEQUENCE [LARGE SCALE GENOMIC DNA]</scope>
    <source>
        <strain evidence="4 5">PL171</strain>
    </source>
</reference>
<dbReference type="Proteomes" id="UP000193411">
    <property type="component" value="Unassembled WGS sequence"/>
</dbReference>
<evidence type="ECO:0000256" key="1">
    <source>
        <dbReference type="SAM" id="Coils"/>
    </source>
</evidence>